<protein>
    <submittedName>
        <fullName evidence="2">Uncharacterized protein</fullName>
    </submittedName>
</protein>
<feature type="transmembrane region" description="Helical" evidence="1">
    <location>
        <begin position="6"/>
        <end position="30"/>
    </location>
</feature>
<gene>
    <name evidence="2" type="ORF">ACTOB_005415</name>
</gene>
<organism evidence="2 3">
    <name type="scientific">Actinoplanes oblitus</name>
    <dbReference type="NCBI Taxonomy" id="3040509"/>
    <lineage>
        <taxon>Bacteria</taxon>
        <taxon>Bacillati</taxon>
        <taxon>Actinomycetota</taxon>
        <taxon>Actinomycetes</taxon>
        <taxon>Micromonosporales</taxon>
        <taxon>Micromonosporaceae</taxon>
        <taxon>Actinoplanes</taxon>
    </lineage>
</organism>
<sequence>MSVPKWIRVYAGPVVVSTLLVGAVLGGVYLRSGDDAAEASGCRADPAAVKAIRAEAILNQNPRLTRLDPVAEGLTCGSPGSFGSVSRRLTTPPTGTDVAKFYAGLAARSGWKPFEYSNYLYSATKETGGCPWWFLVRAEDDAYQLRVMYQPAGVPMSDCAWATTEPLLLQATIPIGK</sequence>
<dbReference type="RefSeq" id="WP_284914645.1">
    <property type="nucleotide sequence ID" value="NZ_CP126980.1"/>
</dbReference>
<evidence type="ECO:0000256" key="1">
    <source>
        <dbReference type="SAM" id="Phobius"/>
    </source>
</evidence>
<evidence type="ECO:0000313" key="3">
    <source>
        <dbReference type="Proteomes" id="UP001240150"/>
    </source>
</evidence>
<keyword evidence="1" id="KW-0472">Membrane</keyword>
<proteinExistence type="predicted"/>
<keyword evidence="1" id="KW-1133">Transmembrane helix</keyword>
<accession>A0ABY8W8Q3</accession>
<keyword evidence="1" id="KW-0812">Transmembrane</keyword>
<evidence type="ECO:0000313" key="2">
    <source>
        <dbReference type="EMBL" id="WIM93438.1"/>
    </source>
</evidence>
<reference evidence="2 3" key="1">
    <citation type="submission" date="2023-06" db="EMBL/GenBank/DDBJ databases">
        <authorList>
            <person name="Yushchuk O."/>
            <person name="Binda E."/>
            <person name="Ruckert-Reed C."/>
            <person name="Fedorenko V."/>
            <person name="Kalinowski J."/>
            <person name="Marinelli F."/>
        </authorList>
    </citation>
    <scope>NUCLEOTIDE SEQUENCE [LARGE SCALE GENOMIC DNA]</scope>
    <source>
        <strain evidence="2 3">NRRL 3884</strain>
    </source>
</reference>
<dbReference type="EMBL" id="CP126980">
    <property type="protein sequence ID" value="WIM93438.1"/>
    <property type="molecule type" value="Genomic_DNA"/>
</dbReference>
<dbReference type="Proteomes" id="UP001240150">
    <property type="component" value="Chromosome"/>
</dbReference>
<keyword evidence="3" id="KW-1185">Reference proteome</keyword>
<name>A0ABY8W8Q3_9ACTN</name>